<accession>A0ABY6I8Z1</accession>
<dbReference type="Proteomes" id="UP001163878">
    <property type="component" value="Chromosome"/>
</dbReference>
<dbReference type="EMBL" id="CP107567">
    <property type="protein sequence ID" value="UYQ63464.1"/>
    <property type="molecule type" value="Genomic_DNA"/>
</dbReference>
<keyword evidence="1" id="KW-0812">Transmembrane</keyword>
<protein>
    <submittedName>
        <fullName evidence="2">Uncharacterized protein</fullName>
    </submittedName>
</protein>
<evidence type="ECO:0000256" key="1">
    <source>
        <dbReference type="SAM" id="Phobius"/>
    </source>
</evidence>
<sequence length="114" mass="12761">MLSEEADGHCVVRWTDPFDGHERTGPYHCDPDRGPLLDDWETGFVVSYGPWKGDLYNADWEGTRANHVVEAAGLTGLVLVPVSLIGGAIRWWTRRRRPAEPVPPAARVVDLTKR</sequence>
<keyword evidence="1" id="KW-1133">Transmembrane helix</keyword>
<feature type="transmembrane region" description="Helical" evidence="1">
    <location>
        <begin position="71"/>
        <end position="92"/>
    </location>
</feature>
<organism evidence="2 3">
    <name type="scientific">Streptomyces peucetius</name>
    <dbReference type="NCBI Taxonomy" id="1950"/>
    <lineage>
        <taxon>Bacteria</taxon>
        <taxon>Bacillati</taxon>
        <taxon>Actinomycetota</taxon>
        <taxon>Actinomycetes</taxon>
        <taxon>Kitasatosporales</taxon>
        <taxon>Streptomycetaceae</taxon>
        <taxon>Streptomyces</taxon>
    </lineage>
</organism>
<reference evidence="2" key="1">
    <citation type="submission" date="2022-10" db="EMBL/GenBank/DDBJ databases">
        <title>Cytochrome P450 Catalyzes Benzene Ring Formation in the Biosynthesis of Trialkyl-Substituted Aromatic Polyketides.</title>
        <authorList>
            <person name="Zhao E."/>
            <person name="Ge H."/>
        </authorList>
    </citation>
    <scope>NUCLEOTIDE SEQUENCE</scope>
    <source>
        <strain evidence="2">NA0869</strain>
    </source>
</reference>
<keyword evidence="1" id="KW-0472">Membrane</keyword>
<gene>
    <name evidence="2" type="ORF">OGH68_19695</name>
</gene>
<evidence type="ECO:0000313" key="3">
    <source>
        <dbReference type="Proteomes" id="UP001163878"/>
    </source>
</evidence>
<keyword evidence="3" id="KW-1185">Reference proteome</keyword>
<proteinExistence type="predicted"/>
<evidence type="ECO:0000313" key="2">
    <source>
        <dbReference type="EMBL" id="UYQ63464.1"/>
    </source>
</evidence>
<name>A0ABY6I8Z1_STRPE</name>
<dbReference type="RefSeq" id="WP_264245766.1">
    <property type="nucleotide sequence ID" value="NZ_CP107567.1"/>
</dbReference>